<evidence type="ECO:0000259" key="2">
    <source>
        <dbReference type="PROSITE" id="PS50206"/>
    </source>
</evidence>
<dbReference type="Gene3D" id="3.30.70.100">
    <property type="match status" value="1"/>
</dbReference>
<dbReference type="InterPro" id="IPR040503">
    <property type="entry name" value="TRHO_N"/>
</dbReference>
<dbReference type="InterPro" id="IPR022111">
    <property type="entry name" value="Rhodanese_C"/>
</dbReference>
<dbReference type="AlphaFoldDB" id="A0A955LBK2"/>
<reference evidence="3" key="2">
    <citation type="journal article" date="2021" name="Microbiome">
        <title>Successional dynamics and alternative stable states in a saline activated sludge microbial community over 9 years.</title>
        <authorList>
            <person name="Wang Y."/>
            <person name="Ye J."/>
            <person name="Ju F."/>
            <person name="Liu L."/>
            <person name="Boyd J.A."/>
            <person name="Deng Y."/>
            <person name="Parks D.H."/>
            <person name="Jiang X."/>
            <person name="Yin X."/>
            <person name="Woodcroft B.J."/>
            <person name="Tyson G.W."/>
            <person name="Hugenholtz P."/>
            <person name="Polz M.F."/>
            <person name="Zhang T."/>
        </authorList>
    </citation>
    <scope>NUCLEOTIDE SEQUENCE</scope>
    <source>
        <strain evidence="3">HKST-UBA09</strain>
    </source>
</reference>
<comment type="similarity">
    <text evidence="1">Belongs to the TrhO family.</text>
</comment>
<dbReference type="PANTHER" id="PTHR43268">
    <property type="entry name" value="THIOSULFATE SULFURTRANSFERASE/RHODANESE-LIKE DOMAIN-CONTAINING PROTEIN 2"/>
    <property type="match status" value="1"/>
</dbReference>
<dbReference type="Pfam" id="PF12368">
    <property type="entry name" value="Rhodanese_C"/>
    <property type="match status" value="1"/>
</dbReference>
<dbReference type="NCBIfam" id="NF001135">
    <property type="entry name" value="PRK00142.1-3"/>
    <property type="match status" value="1"/>
</dbReference>
<dbReference type="EC" id="1.14.-.-" evidence="1"/>
<comment type="catalytic activity">
    <reaction evidence="1">
        <text>uridine(34) in tRNA + AH2 + O2 = 5-hydroxyuridine(34) in tRNA + A + H2O</text>
        <dbReference type="Rhea" id="RHEA:64224"/>
        <dbReference type="Rhea" id="RHEA-COMP:11727"/>
        <dbReference type="Rhea" id="RHEA-COMP:13381"/>
        <dbReference type="ChEBI" id="CHEBI:13193"/>
        <dbReference type="ChEBI" id="CHEBI:15377"/>
        <dbReference type="ChEBI" id="CHEBI:15379"/>
        <dbReference type="ChEBI" id="CHEBI:17499"/>
        <dbReference type="ChEBI" id="CHEBI:65315"/>
        <dbReference type="ChEBI" id="CHEBI:136877"/>
    </reaction>
</comment>
<name>A0A955LBK2_9BACT</name>
<dbReference type="GO" id="GO:0006400">
    <property type="term" value="P:tRNA modification"/>
    <property type="evidence" value="ECO:0007669"/>
    <property type="project" value="UniProtKB-UniRule"/>
</dbReference>
<evidence type="ECO:0000313" key="4">
    <source>
        <dbReference type="Proteomes" id="UP000714915"/>
    </source>
</evidence>
<dbReference type="PANTHER" id="PTHR43268:SF3">
    <property type="entry name" value="RHODANESE-LIKE DOMAIN-CONTAINING PROTEIN 7-RELATED"/>
    <property type="match status" value="1"/>
</dbReference>
<dbReference type="InterPro" id="IPR036873">
    <property type="entry name" value="Rhodanese-like_dom_sf"/>
</dbReference>
<gene>
    <name evidence="1" type="primary">trhO</name>
    <name evidence="3" type="ORF">KC669_04060</name>
</gene>
<organism evidence="3 4">
    <name type="scientific">Candidatus Dojkabacteria bacterium</name>
    <dbReference type="NCBI Taxonomy" id="2099670"/>
    <lineage>
        <taxon>Bacteria</taxon>
        <taxon>Candidatus Dojkabacteria</taxon>
    </lineage>
</organism>
<dbReference type="Gene3D" id="3.40.250.10">
    <property type="entry name" value="Rhodanese-like domain"/>
    <property type="match status" value="1"/>
</dbReference>
<dbReference type="SMART" id="SM00450">
    <property type="entry name" value="RHOD"/>
    <property type="match status" value="1"/>
</dbReference>
<dbReference type="SUPFAM" id="SSF52821">
    <property type="entry name" value="Rhodanese/Cell cycle control phosphatase"/>
    <property type="match status" value="1"/>
</dbReference>
<dbReference type="HAMAP" id="MF_00469">
    <property type="entry name" value="TrhO"/>
    <property type="match status" value="1"/>
</dbReference>
<reference evidence="3" key="1">
    <citation type="submission" date="2020-04" db="EMBL/GenBank/DDBJ databases">
        <authorList>
            <person name="Zhang T."/>
        </authorList>
    </citation>
    <scope>NUCLEOTIDE SEQUENCE</scope>
    <source>
        <strain evidence="3">HKST-UBA09</strain>
    </source>
</reference>
<proteinExistence type="inferred from homology"/>
<dbReference type="GO" id="GO:0016705">
    <property type="term" value="F:oxidoreductase activity, acting on paired donors, with incorporation or reduction of molecular oxygen"/>
    <property type="evidence" value="ECO:0007669"/>
    <property type="project" value="UniProtKB-UniRule"/>
</dbReference>
<sequence length="312" mass="36048">MNSDYEILLFYKYINIENPEELMQTQREMCTRLGLKCRTIIAKEGINGTLEGLKENTQKYIDEMSKDKRFADVHWKRSVGTETGDAFPRINIKVRDEIVSLHVDGQEDVGPLNKLEDGRPATAEYITADELHDLLNSDEEFYIIDMRNDYEHKIGYFENSVLPPMKNFRELPELVEYLNDFKHKQVVTVCTGGIRCEKASGFLLKLGFTNVRQLYGGIVTYMEKYPNEHFKGKLYVFDGRTKMGFKIDDEAHEVVGHCDRCGKISDNYVDCAYIYCGGHRHILCCEDCLHESGIAFCSDLCEEKYFELGVEK</sequence>
<comment type="caution">
    <text evidence="3">The sequence shown here is derived from an EMBL/GenBank/DDBJ whole genome shotgun (WGS) entry which is preliminary data.</text>
</comment>
<dbReference type="Pfam" id="PF17773">
    <property type="entry name" value="UPF0176_N"/>
    <property type="match status" value="1"/>
</dbReference>
<dbReference type="InterPro" id="IPR020936">
    <property type="entry name" value="TrhO"/>
</dbReference>
<dbReference type="PROSITE" id="PS50206">
    <property type="entry name" value="RHODANESE_3"/>
    <property type="match status" value="1"/>
</dbReference>
<accession>A0A955LBK2</accession>
<evidence type="ECO:0000256" key="1">
    <source>
        <dbReference type="HAMAP-Rule" id="MF_00469"/>
    </source>
</evidence>
<dbReference type="EMBL" id="JAGQLF010000060">
    <property type="protein sequence ID" value="MCA9387180.1"/>
    <property type="molecule type" value="Genomic_DNA"/>
</dbReference>
<dbReference type="Proteomes" id="UP000714915">
    <property type="component" value="Unassembled WGS sequence"/>
</dbReference>
<evidence type="ECO:0000313" key="3">
    <source>
        <dbReference type="EMBL" id="MCA9387180.1"/>
    </source>
</evidence>
<dbReference type="Pfam" id="PF00581">
    <property type="entry name" value="Rhodanese"/>
    <property type="match status" value="1"/>
</dbReference>
<feature type="domain" description="Rhodanese" evidence="2">
    <location>
        <begin position="137"/>
        <end position="230"/>
    </location>
</feature>
<keyword evidence="1" id="KW-0560">Oxidoreductase</keyword>
<comment type="function">
    <text evidence="1">Catalyzes oxygen-dependent 5-hydroxyuridine (ho5U) modification at position 34 in tRNAs.</text>
</comment>
<dbReference type="InterPro" id="IPR001763">
    <property type="entry name" value="Rhodanese-like_dom"/>
</dbReference>
<keyword evidence="1" id="KW-0819">tRNA processing</keyword>
<protein>
    <recommendedName>
        <fullName evidence="1">tRNA uridine(34) hydroxylase</fullName>
        <ecNumber evidence="1">1.14.-.-</ecNumber>
    </recommendedName>
    <alternativeName>
        <fullName evidence="1">tRNA hydroxylation protein O</fullName>
    </alternativeName>
</protein>